<reference evidence="1" key="1">
    <citation type="submission" date="2025-08" db="UniProtKB">
        <authorList>
            <consortium name="Ensembl"/>
        </authorList>
    </citation>
    <scope>IDENTIFICATION</scope>
</reference>
<dbReference type="Bgee" id="ENSNBRG00000008630">
    <property type="expression patterns" value="Expressed in mesonephros and 4 other cell types or tissues"/>
</dbReference>
<protein>
    <submittedName>
        <fullName evidence="1">Uncharacterized protein</fullName>
    </submittedName>
</protein>
<dbReference type="Proteomes" id="UP000261580">
    <property type="component" value="Unassembled WGS sequence"/>
</dbReference>
<dbReference type="Ensembl" id="ENSNBRT00000011379.1">
    <property type="protein sequence ID" value="ENSNBRP00000011068.1"/>
    <property type="gene ID" value="ENSNBRG00000008630.1"/>
</dbReference>
<evidence type="ECO:0000313" key="2">
    <source>
        <dbReference type="Proteomes" id="UP000261580"/>
    </source>
</evidence>
<organism evidence="1 2">
    <name type="scientific">Neolamprologus brichardi</name>
    <name type="common">Fairy cichlid</name>
    <name type="synonym">Lamprologus brichardi</name>
    <dbReference type="NCBI Taxonomy" id="32507"/>
    <lineage>
        <taxon>Eukaryota</taxon>
        <taxon>Metazoa</taxon>
        <taxon>Chordata</taxon>
        <taxon>Craniata</taxon>
        <taxon>Vertebrata</taxon>
        <taxon>Euteleostomi</taxon>
        <taxon>Actinopterygii</taxon>
        <taxon>Neopterygii</taxon>
        <taxon>Teleostei</taxon>
        <taxon>Neoteleostei</taxon>
        <taxon>Acanthomorphata</taxon>
        <taxon>Ovalentaria</taxon>
        <taxon>Cichlomorphae</taxon>
        <taxon>Cichliformes</taxon>
        <taxon>Cichlidae</taxon>
        <taxon>African cichlids</taxon>
        <taxon>Pseudocrenilabrinae</taxon>
        <taxon>Lamprologini</taxon>
        <taxon>Neolamprologus</taxon>
    </lineage>
</organism>
<accession>A0A3Q4GV41</accession>
<dbReference type="STRING" id="32507.ENSNBRP00000011068"/>
<reference evidence="1" key="2">
    <citation type="submission" date="2025-09" db="UniProtKB">
        <authorList>
            <consortium name="Ensembl"/>
        </authorList>
    </citation>
    <scope>IDENTIFICATION</scope>
</reference>
<dbReference type="AlphaFoldDB" id="A0A3Q4GV41"/>
<name>A0A3Q4GV41_NEOBR</name>
<keyword evidence="2" id="KW-1185">Reference proteome</keyword>
<proteinExistence type="predicted"/>
<sequence length="76" mass="8457">MLGFLDVSGQYASSVLSVSLCEPDSPGVPPSANAHQLFRGFSFVAITEEETQFAILASFYLNFHFREVQNSFPYFV</sequence>
<evidence type="ECO:0000313" key="1">
    <source>
        <dbReference type="Ensembl" id="ENSNBRP00000011068.1"/>
    </source>
</evidence>
<dbReference type="GeneTree" id="ENSGT01030000235848"/>